<feature type="domain" description="AIG1-type G" evidence="6">
    <location>
        <begin position="287"/>
        <end position="501"/>
    </location>
</feature>
<dbReference type="CDD" id="cd01852">
    <property type="entry name" value="AIG1"/>
    <property type="match status" value="1"/>
</dbReference>
<feature type="coiled-coil region" evidence="4">
    <location>
        <begin position="982"/>
        <end position="1022"/>
    </location>
</feature>
<gene>
    <name evidence="7" type="ORF">EPR50_G00049250</name>
</gene>
<evidence type="ECO:0000313" key="8">
    <source>
        <dbReference type="Proteomes" id="UP000295070"/>
    </source>
</evidence>
<evidence type="ECO:0000256" key="4">
    <source>
        <dbReference type="SAM" id="Coils"/>
    </source>
</evidence>
<evidence type="ECO:0000256" key="1">
    <source>
        <dbReference type="ARBA" id="ARBA00008535"/>
    </source>
</evidence>
<dbReference type="GO" id="GO:0005525">
    <property type="term" value="F:GTP binding"/>
    <property type="evidence" value="ECO:0007669"/>
    <property type="project" value="UniProtKB-KW"/>
</dbReference>
<dbReference type="AlphaFoldDB" id="A0A484DAX1"/>
<dbReference type="PANTHER" id="PTHR10903:SF188">
    <property type="entry name" value="GTPASE IMAP FAMILY MEMBER 2-LIKE-RELATED"/>
    <property type="match status" value="1"/>
</dbReference>
<keyword evidence="3" id="KW-0342">GTP-binding</keyword>
<protein>
    <recommendedName>
        <fullName evidence="6">AIG1-type G domain-containing protein</fullName>
    </recommendedName>
</protein>
<feature type="domain" description="AIG1-type G" evidence="6">
    <location>
        <begin position="505"/>
        <end position="707"/>
    </location>
</feature>
<dbReference type="PANTHER" id="PTHR10903">
    <property type="entry name" value="GTPASE, IMAP FAMILY MEMBER-RELATED"/>
    <property type="match status" value="1"/>
</dbReference>
<keyword evidence="8" id="KW-1185">Reference proteome</keyword>
<evidence type="ECO:0000259" key="6">
    <source>
        <dbReference type="PROSITE" id="PS51720"/>
    </source>
</evidence>
<organism evidence="7 8">
    <name type="scientific">Perca flavescens</name>
    <name type="common">American yellow perch</name>
    <name type="synonym">Morone flavescens</name>
    <dbReference type="NCBI Taxonomy" id="8167"/>
    <lineage>
        <taxon>Eukaryota</taxon>
        <taxon>Metazoa</taxon>
        <taxon>Chordata</taxon>
        <taxon>Craniata</taxon>
        <taxon>Vertebrata</taxon>
        <taxon>Euteleostomi</taxon>
        <taxon>Actinopterygii</taxon>
        <taxon>Neopterygii</taxon>
        <taxon>Teleostei</taxon>
        <taxon>Neoteleostei</taxon>
        <taxon>Acanthomorphata</taxon>
        <taxon>Eupercaria</taxon>
        <taxon>Perciformes</taxon>
        <taxon>Percoidei</taxon>
        <taxon>Percidae</taxon>
        <taxon>Percinae</taxon>
        <taxon>Perca</taxon>
    </lineage>
</organism>
<proteinExistence type="inferred from homology"/>
<accession>A0A484DAX1</accession>
<reference evidence="7 8" key="1">
    <citation type="submission" date="2019-01" db="EMBL/GenBank/DDBJ databases">
        <title>A chromosome-scale genome assembly of the yellow perch, Perca flavescens.</title>
        <authorList>
            <person name="Feron R."/>
            <person name="Morvezen R."/>
            <person name="Bestin A."/>
            <person name="Haffray P."/>
            <person name="Klopp C."/>
            <person name="Zahm M."/>
            <person name="Cabau C."/>
            <person name="Roques C."/>
            <person name="Donnadieu C."/>
            <person name="Bouchez O."/>
            <person name="Christie M."/>
            <person name="Larson W."/>
            <person name="Guiguen Y."/>
        </authorList>
    </citation>
    <scope>NUCLEOTIDE SEQUENCE [LARGE SCALE GENOMIC DNA]</scope>
    <source>
        <strain evidence="7">YP-PL-M2</strain>
        <tissue evidence="7">Blood</tissue>
    </source>
</reference>
<dbReference type="Pfam" id="PF04548">
    <property type="entry name" value="AIG1"/>
    <property type="match status" value="3"/>
</dbReference>
<sequence>MSKYAQNLPLKDMISKCRYRYMRQKSLELSELLTYLDQIISNNGGHLRCDSFKDAKIALHGDHRSLIKQETSIADLDSVKPPGFTPNTSHNPSAVESTMNQTCGLRIVMLGKSEDSKTTLGNLILGSQDFDFQKHTPLKHGVAICGEWNGHFLTVVKTPDIFSLHVEAVREEMKRTISLCLPGPNVLLLLVNPSEFTEENRQTLEFIPSLFDQDAFQHSMVITTHEGKETSFTVNQLLKGCGDRHCSMLTIDRTLLMENIENIVHENKGTFLTFTEETIRPTSGHIRPALNLVLCGRRGAGKTSAAKAILGQTELHSVSNPSECVKHQGEVCGRRVSLVELPALYGEGQEEVMEESFRCISLCDPEGVHAFILVLPVGPLTDEDKGELQTIQNTFSSRVNHFTMILFTVESDPTAPDVFPRENKDIQELRQSYGRRCVVLNIKDQQQIAEMLDGVDIPYGYTTETFAHAQIEKIIQQEKRINMQHAELQTLKKSNITRDDEKQRPECLRIVLIGKTGCGKSSTGNTILGRKEFKAETSQTSVTKRCQKAETVVNGRPVAVVDTPGLFDTTLSHEEVDEEMVKCISLLAPGPHVFLVVLEIGRLTPEEKETLQRIENGFGKNAKKFTIILLTGGDSLEHDKVSIDEYIAKGCDSFEKLIADCGGRYHVFNNYDEQNQTQVSELITKIDTMVKENGGSCYTNDMLQEAEAAIQKEVEKILKEKEEEMQREREELGRKYEEEMEAMKKRMEEQRAEIEQERKLREKQHEEYINKELEERKKEEGRIDEEDQVKKIQEGLQRQDWERKLEVMEENIKQEFKSKETTDRKLGQKTEEMKDKQEAWEKEWKEWWEKRDQEYKQRQQEEHAIIEQEKEKYENNRKEEDRIRREQEEKERKELQENYENSLVHIKEEYEEEARKKAEEFNKFGEKCMKELKEREEQMKAKDEQYDILQALSAQSKEQMKKKHQGEITNLVKCFTKKRGNVKRIRDLLKKQEQEMRVVRNLKDKENLQKTHENQISDMIQELLKGIDEPHWCPIL</sequence>
<dbReference type="SUPFAM" id="SSF52540">
    <property type="entry name" value="P-loop containing nucleoside triphosphate hydrolases"/>
    <property type="match status" value="3"/>
</dbReference>
<dbReference type="InterPro" id="IPR006703">
    <property type="entry name" value="G_AIG1"/>
</dbReference>
<evidence type="ECO:0000256" key="5">
    <source>
        <dbReference type="SAM" id="MobiDB-lite"/>
    </source>
</evidence>
<dbReference type="InterPro" id="IPR027417">
    <property type="entry name" value="P-loop_NTPase"/>
</dbReference>
<feature type="region of interest" description="Disordered" evidence="5">
    <location>
        <begin position="817"/>
        <end position="837"/>
    </location>
</feature>
<name>A0A484DAX1_PERFV</name>
<evidence type="ECO:0000256" key="2">
    <source>
        <dbReference type="ARBA" id="ARBA00022741"/>
    </source>
</evidence>
<keyword evidence="2" id="KW-0547">Nucleotide-binding</keyword>
<dbReference type="PROSITE" id="PS51720">
    <property type="entry name" value="G_AIG1"/>
    <property type="match status" value="2"/>
</dbReference>
<dbReference type="FunFam" id="3.40.50.300:FF:000366">
    <property type="entry name" value="GTPase, IMAP family member 2"/>
    <property type="match status" value="1"/>
</dbReference>
<feature type="region of interest" description="Disordered" evidence="5">
    <location>
        <begin position="858"/>
        <end position="896"/>
    </location>
</feature>
<comment type="similarity">
    <text evidence="1">Belongs to the TRAFAC class TrmE-Era-EngA-EngB-Septin-like GTPase superfamily. AIG1/Toc34/Toc159-like paraseptin GTPase family. IAN subfamily.</text>
</comment>
<evidence type="ECO:0000313" key="7">
    <source>
        <dbReference type="EMBL" id="TDH12666.1"/>
    </source>
</evidence>
<dbReference type="STRING" id="8167.A0A484DAX1"/>
<comment type="caution">
    <text evidence="7">The sequence shown here is derived from an EMBL/GenBank/DDBJ whole genome shotgun (WGS) entry which is preliminary data.</text>
</comment>
<dbReference type="Gene3D" id="3.40.50.300">
    <property type="entry name" value="P-loop containing nucleotide triphosphate hydrolases"/>
    <property type="match status" value="3"/>
</dbReference>
<dbReference type="InterPro" id="IPR045058">
    <property type="entry name" value="GIMA/IAN/Toc"/>
</dbReference>
<dbReference type="EMBL" id="SCKG01000005">
    <property type="protein sequence ID" value="TDH12666.1"/>
    <property type="molecule type" value="Genomic_DNA"/>
</dbReference>
<dbReference type="Proteomes" id="UP000295070">
    <property type="component" value="Chromosome 5"/>
</dbReference>
<feature type="coiled-coil region" evidence="4">
    <location>
        <begin position="700"/>
        <end position="771"/>
    </location>
</feature>
<evidence type="ECO:0000256" key="3">
    <source>
        <dbReference type="ARBA" id="ARBA00023134"/>
    </source>
</evidence>
<keyword evidence="4" id="KW-0175">Coiled coil</keyword>